<accession>J8HQQ8</accession>
<dbReference type="EMBL" id="AHEU01000040">
    <property type="protein sequence ID" value="EJR27456.1"/>
    <property type="molecule type" value="Genomic_DNA"/>
</dbReference>
<evidence type="ECO:0000313" key="3">
    <source>
        <dbReference type="Proteomes" id="UP000006960"/>
    </source>
</evidence>
<dbReference type="Proteomes" id="UP000006960">
    <property type="component" value="Unassembled WGS sequence"/>
</dbReference>
<dbReference type="PATRIC" id="fig|1053226.3.peg.5014"/>
<dbReference type="HOGENOM" id="CLU_3195908_0_0_9"/>
<reference evidence="2 3" key="1">
    <citation type="submission" date="2012-04" db="EMBL/GenBank/DDBJ databases">
        <title>The Genome Sequence of Bacillus cereus VD048.</title>
        <authorList>
            <consortium name="The Broad Institute Genome Sequencing Platform"/>
            <consortium name="The Broad Institute Genome Sequencing Center for Infectious Disease"/>
            <person name="Feldgarden M."/>
            <person name="Van der Auwera G.A."/>
            <person name="Mahillon J."/>
            <person name="Duprez V."/>
            <person name="Timmery S."/>
            <person name="Mattelet C."/>
            <person name="Dierick K."/>
            <person name="Sun M."/>
            <person name="Yu Z."/>
            <person name="Zhu L."/>
            <person name="Hu X."/>
            <person name="Shank E.B."/>
            <person name="Swiecicka I."/>
            <person name="Hansen B.M."/>
            <person name="Andrup L."/>
            <person name="Young S.K."/>
            <person name="Zeng Q."/>
            <person name="Gargeya S."/>
            <person name="Fitzgerald M."/>
            <person name="Haas B."/>
            <person name="Abouelleil A."/>
            <person name="Alvarado L."/>
            <person name="Arachchi H.M."/>
            <person name="Berlin A."/>
            <person name="Chapman S.B."/>
            <person name="Goldberg J."/>
            <person name="Griggs A."/>
            <person name="Gujja S."/>
            <person name="Hansen M."/>
            <person name="Howarth C."/>
            <person name="Imamovic A."/>
            <person name="Larimer J."/>
            <person name="McCowen C."/>
            <person name="Montmayeur A."/>
            <person name="Murphy C."/>
            <person name="Neiman D."/>
            <person name="Pearson M."/>
            <person name="Priest M."/>
            <person name="Roberts A."/>
            <person name="Saif S."/>
            <person name="Shea T."/>
            <person name="Sisk P."/>
            <person name="Sykes S."/>
            <person name="Wortman J."/>
            <person name="Nusbaum C."/>
            <person name="Birren B."/>
        </authorList>
    </citation>
    <scope>NUCLEOTIDE SEQUENCE [LARGE SCALE GENOMIC DNA]</scope>
    <source>
        <strain evidence="2 3">VD048</strain>
    </source>
</reference>
<dbReference type="AlphaFoldDB" id="J8HQQ8"/>
<proteinExistence type="predicted"/>
<gene>
    <name evidence="2" type="ORF">IIG_04915</name>
</gene>
<keyword evidence="1" id="KW-0472">Membrane</keyword>
<name>J8HQQ8_BACCE</name>
<comment type="caution">
    <text evidence="2">The sequence shown here is derived from an EMBL/GenBank/DDBJ whole genome shotgun (WGS) entry which is preliminary data.</text>
</comment>
<feature type="transmembrane region" description="Helical" evidence="1">
    <location>
        <begin position="12"/>
        <end position="31"/>
    </location>
</feature>
<organism evidence="2 3">
    <name type="scientific">Bacillus cereus VD048</name>
    <dbReference type="NCBI Taxonomy" id="1053226"/>
    <lineage>
        <taxon>Bacteria</taxon>
        <taxon>Bacillati</taxon>
        <taxon>Bacillota</taxon>
        <taxon>Bacilli</taxon>
        <taxon>Bacillales</taxon>
        <taxon>Bacillaceae</taxon>
        <taxon>Bacillus</taxon>
        <taxon>Bacillus cereus group</taxon>
    </lineage>
</organism>
<keyword evidence="1" id="KW-1133">Transmembrane helix</keyword>
<keyword evidence="1" id="KW-0812">Transmembrane</keyword>
<evidence type="ECO:0000256" key="1">
    <source>
        <dbReference type="SAM" id="Phobius"/>
    </source>
</evidence>
<protein>
    <submittedName>
        <fullName evidence="2">Uncharacterized protein</fullName>
    </submittedName>
</protein>
<sequence length="45" mass="5032">MKDMSKKQIIKVFLISILGLGTMLGILYINLELPPLSLRLEEGDS</sequence>
<evidence type="ECO:0000313" key="2">
    <source>
        <dbReference type="EMBL" id="EJR27456.1"/>
    </source>
</evidence>